<organism evidence="1 2">
    <name type="scientific">Romanomermis culicivorax</name>
    <name type="common">Nematode worm</name>
    <dbReference type="NCBI Taxonomy" id="13658"/>
    <lineage>
        <taxon>Eukaryota</taxon>
        <taxon>Metazoa</taxon>
        <taxon>Ecdysozoa</taxon>
        <taxon>Nematoda</taxon>
        <taxon>Enoplea</taxon>
        <taxon>Dorylaimia</taxon>
        <taxon>Mermithida</taxon>
        <taxon>Mermithoidea</taxon>
        <taxon>Mermithidae</taxon>
        <taxon>Romanomermis</taxon>
    </lineage>
</organism>
<accession>A0A915J1A3</accession>
<dbReference type="Proteomes" id="UP000887565">
    <property type="component" value="Unplaced"/>
</dbReference>
<evidence type="ECO:0000313" key="2">
    <source>
        <dbReference type="WBParaSite" id="nRc.2.0.1.t19683-RA"/>
    </source>
</evidence>
<proteinExistence type="predicted"/>
<evidence type="ECO:0000313" key="1">
    <source>
        <dbReference type="Proteomes" id="UP000887565"/>
    </source>
</evidence>
<reference evidence="2" key="1">
    <citation type="submission" date="2022-11" db="UniProtKB">
        <authorList>
            <consortium name="WormBaseParasite"/>
        </authorList>
    </citation>
    <scope>IDENTIFICATION</scope>
</reference>
<dbReference type="AlphaFoldDB" id="A0A915J1A3"/>
<keyword evidence="1" id="KW-1185">Reference proteome</keyword>
<sequence length="99" mass="11253">MLHAVEAIIQKIKLSVSNGVAKIMGPMAPDATLTRQKFVDKIRPVGWLPRIKKIKSLNEKRSQHSSQSWMNKNKNDLIGGDFSSARFRLWAAHPCRRCI</sequence>
<dbReference type="WBParaSite" id="nRc.2.0.1.t19683-RA">
    <property type="protein sequence ID" value="nRc.2.0.1.t19683-RA"/>
    <property type="gene ID" value="nRc.2.0.1.g19683"/>
</dbReference>
<name>A0A915J1A3_ROMCU</name>
<protein>
    <submittedName>
        <fullName evidence="2">Uncharacterized protein</fullName>
    </submittedName>
</protein>